<comment type="caution">
    <text evidence="3">The sequence shown here is derived from an EMBL/GenBank/DDBJ whole genome shotgun (WGS) entry which is preliminary data.</text>
</comment>
<reference evidence="3" key="1">
    <citation type="journal article" date="2021" name="J Fungi (Basel)">
        <title>Virulence traits and population genomics of the black yeast Aureobasidium melanogenum.</title>
        <authorList>
            <person name="Cernosa A."/>
            <person name="Sun X."/>
            <person name="Gostincar C."/>
            <person name="Fang C."/>
            <person name="Gunde-Cimerman N."/>
            <person name="Song Z."/>
        </authorList>
    </citation>
    <scope>NUCLEOTIDE SEQUENCE</scope>
    <source>
        <strain evidence="3">EXF-9298</strain>
    </source>
</reference>
<dbReference type="GO" id="GO:0005773">
    <property type="term" value="C:vacuole"/>
    <property type="evidence" value="ECO:0007669"/>
    <property type="project" value="InterPro"/>
</dbReference>
<feature type="region of interest" description="Disordered" evidence="1">
    <location>
        <begin position="73"/>
        <end position="95"/>
    </location>
</feature>
<organism evidence="3 4">
    <name type="scientific">Aureobasidium melanogenum</name>
    <name type="common">Aureobasidium pullulans var. melanogenum</name>
    <dbReference type="NCBI Taxonomy" id="46634"/>
    <lineage>
        <taxon>Eukaryota</taxon>
        <taxon>Fungi</taxon>
        <taxon>Dikarya</taxon>
        <taxon>Ascomycota</taxon>
        <taxon>Pezizomycotina</taxon>
        <taxon>Dothideomycetes</taxon>
        <taxon>Dothideomycetidae</taxon>
        <taxon>Dothideales</taxon>
        <taxon>Saccotheciaceae</taxon>
        <taxon>Aureobasidium</taxon>
    </lineage>
</organism>
<evidence type="ECO:0000259" key="2">
    <source>
        <dbReference type="Pfam" id="PF05388"/>
    </source>
</evidence>
<keyword evidence="4" id="KW-1185">Reference proteome</keyword>
<dbReference type="Pfam" id="PF05388">
    <property type="entry name" value="Carbpep_Y_N"/>
    <property type="match status" value="1"/>
</dbReference>
<dbReference type="Proteomes" id="UP000729357">
    <property type="component" value="Unassembled WGS sequence"/>
</dbReference>
<evidence type="ECO:0000256" key="1">
    <source>
        <dbReference type="SAM" id="MobiDB-lite"/>
    </source>
</evidence>
<feature type="domain" description="Propeptide carboxypeptidase Y" evidence="2">
    <location>
        <begin position="19"/>
        <end position="95"/>
    </location>
</feature>
<dbReference type="InterPro" id="IPR008442">
    <property type="entry name" value="Propeptide_carboxypepY"/>
</dbReference>
<dbReference type="EMBL" id="JAHFXS010010052">
    <property type="protein sequence ID" value="KAG9913297.1"/>
    <property type="molecule type" value="Genomic_DNA"/>
</dbReference>
<feature type="compositionally biased region" description="Basic and acidic residues" evidence="1">
    <location>
        <begin position="83"/>
        <end position="95"/>
    </location>
</feature>
<accession>A0A9P8JGP3</accession>
<evidence type="ECO:0000313" key="4">
    <source>
        <dbReference type="Proteomes" id="UP000729357"/>
    </source>
</evidence>
<gene>
    <name evidence="3" type="ORF">KCU98_g23365</name>
</gene>
<protein>
    <recommendedName>
        <fullName evidence="2">Propeptide carboxypeptidase Y domain-containing protein</fullName>
    </recommendedName>
</protein>
<evidence type="ECO:0000313" key="3">
    <source>
        <dbReference type="EMBL" id="KAG9913297.1"/>
    </source>
</evidence>
<dbReference type="GO" id="GO:0004185">
    <property type="term" value="F:serine-type carboxypeptidase activity"/>
    <property type="evidence" value="ECO:0007669"/>
    <property type="project" value="InterPro"/>
</dbReference>
<feature type="non-terminal residue" evidence="3">
    <location>
        <position position="95"/>
    </location>
</feature>
<proteinExistence type="predicted"/>
<sequence length="95" mass="10461">MKVAAYASLIGAATAAVTPGQSILKAPKQASEAWSKPLHNLQESLKSLTGEARQIWDEVALMFPEAMDQTSFFSLPKPHSRKHDNEWDHIMKGAD</sequence>
<reference evidence="3" key="2">
    <citation type="submission" date="2021-08" db="EMBL/GenBank/DDBJ databases">
        <authorList>
            <person name="Gostincar C."/>
            <person name="Sun X."/>
            <person name="Song Z."/>
            <person name="Gunde-Cimerman N."/>
        </authorList>
    </citation>
    <scope>NUCLEOTIDE SEQUENCE</scope>
    <source>
        <strain evidence="3">EXF-9298</strain>
    </source>
</reference>
<dbReference type="AlphaFoldDB" id="A0A9P8JGP3"/>
<name>A0A9P8JGP3_AURME</name>